<keyword evidence="3" id="KW-0540">Nuclease</keyword>
<dbReference type="SMART" id="SM00490">
    <property type="entry name" value="HELICc"/>
    <property type="match status" value="1"/>
</dbReference>
<keyword evidence="4" id="KW-0479">Metal-binding</keyword>
<dbReference type="GO" id="GO:0004386">
    <property type="term" value="F:helicase activity"/>
    <property type="evidence" value="ECO:0007669"/>
    <property type="project" value="UniProtKB-KW"/>
</dbReference>
<dbReference type="Pfam" id="PF22590">
    <property type="entry name" value="Cas3-like_C_2"/>
    <property type="match status" value="1"/>
</dbReference>
<dbReference type="GO" id="GO:0051607">
    <property type="term" value="P:defense response to virus"/>
    <property type="evidence" value="ECO:0007669"/>
    <property type="project" value="UniProtKB-KW"/>
</dbReference>
<comment type="similarity">
    <text evidence="1">In the N-terminal section; belongs to the CRISPR-associated nuclease Cas3-HD family.</text>
</comment>
<accession>A0A7K4DJH5</accession>
<dbReference type="GO" id="GO:0046872">
    <property type="term" value="F:metal ion binding"/>
    <property type="evidence" value="ECO:0007669"/>
    <property type="project" value="UniProtKB-KW"/>
</dbReference>
<keyword evidence="9" id="KW-0051">Antiviral defense</keyword>
<dbReference type="GO" id="GO:0003676">
    <property type="term" value="F:nucleic acid binding"/>
    <property type="evidence" value="ECO:0007669"/>
    <property type="project" value="InterPro"/>
</dbReference>
<dbReference type="Gene3D" id="1.10.3210.30">
    <property type="match status" value="1"/>
</dbReference>
<keyword evidence="6" id="KW-0378">Hydrolase</keyword>
<dbReference type="Proteomes" id="UP000591058">
    <property type="component" value="Unassembled WGS sequence"/>
</dbReference>
<evidence type="ECO:0000256" key="7">
    <source>
        <dbReference type="ARBA" id="ARBA00022806"/>
    </source>
</evidence>
<dbReference type="NCBIfam" id="TIGR01587">
    <property type="entry name" value="cas3_core"/>
    <property type="match status" value="1"/>
</dbReference>
<name>A0A7K4DJH5_9EURY</name>
<keyword evidence="7" id="KW-0347">Helicase</keyword>
<dbReference type="InterPro" id="IPR001650">
    <property type="entry name" value="Helicase_C-like"/>
</dbReference>
<comment type="caution">
    <text evidence="11">The sequence shown here is derived from an EMBL/GenBank/DDBJ whole genome shotgun (WGS) entry which is preliminary data.</text>
</comment>
<dbReference type="NCBIfam" id="TIGR01596">
    <property type="entry name" value="cas3_HD"/>
    <property type="match status" value="1"/>
</dbReference>
<evidence type="ECO:0000256" key="3">
    <source>
        <dbReference type="ARBA" id="ARBA00022722"/>
    </source>
</evidence>
<feature type="domain" description="HD Cas3-type" evidence="10">
    <location>
        <begin position="8"/>
        <end position="209"/>
    </location>
</feature>
<dbReference type="GO" id="GO:0004518">
    <property type="term" value="F:nuclease activity"/>
    <property type="evidence" value="ECO:0007669"/>
    <property type="project" value="UniProtKB-KW"/>
</dbReference>
<dbReference type="InterPro" id="IPR011545">
    <property type="entry name" value="DEAD/DEAH_box_helicase_dom"/>
</dbReference>
<dbReference type="SUPFAM" id="SSF52540">
    <property type="entry name" value="P-loop containing nucleoside triphosphate hydrolases"/>
    <property type="match status" value="1"/>
</dbReference>
<dbReference type="GO" id="GO:0016787">
    <property type="term" value="F:hydrolase activity"/>
    <property type="evidence" value="ECO:0007669"/>
    <property type="project" value="UniProtKB-KW"/>
</dbReference>
<dbReference type="AlphaFoldDB" id="A0A7K4DJH5"/>
<evidence type="ECO:0000256" key="5">
    <source>
        <dbReference type="ARBA" id="ARBA00022741"/>
    </source>
</evidence>
<dbReference type="CDD" id="cd17930">
    <property type="entry name" value="DEXHc_cas3"/>
    <property type="match status" value="1"/>
</dbReference>
<evidence type="ECO:0000259" key="10">
    <source>
        <dbReference type="PROSITE" id="PS51643"/>
    </source>
</evidence>
<dbReference type="InterPro" id="IPR038257">
    <property type="entry name" value="CRISPR-assoc_Cas3_HD_sf"/>
</dbReference>
<keyword evidence="5" id="KW-0547">Nucleotide-binding</keyword>
<dbReference type="EMBL" id="JABBYL010000007">
    <property type="protein sequence ID" value="NMO08581.1"/>
    <property type="molecule type" value="Genomic_DNA"/>
</dbReference>
<evidence type="ECO:0000313" key="11">
    <source>
        <dbReference type="EMBL" id="NMO08581.1"/>
    </source>
</evidence>
<reference evidence="11 12" key="1">
    <citation type="submission" date="2020-04" db="EMBL/GenBank/DDBJ databases">
        <title>Draft genome of Methanobacterium subterraneum isolated from animal feces.</title>
        <authorList>
            <person name="Ouboter H.T."/>
            <person name="Berger S."/>
            <person name="Gungor E."/>
            <person name="Jetten M.S.M."/>
            <person name="Welte C.U."/>
        </authorList>
    </citation>
    <scope>NUCLEOTIDE SEQUENCE [LARGE SCALE GENOMIC DNA]</scope>
    <source>
        <strain evidence="11">HO_2020</strain>
    </source>
</reference>
<dbReference type="InterPro" id="IPR006474">
    <property type="entry name" value="Helicase_Cas3_CRISPR-ass_core"/>
</dbReference>
<organism evidence="11 12">
    <name type="scientific">Methanobacterium subterraneum</name>
    <dbReference type="NCBI Taxonomy" id="59277"/>
    <lineage>
        <taxon>Archaea</taxon>
        <taxon>Methanobacteriati</taxon>
        <taxon>Methanobacteriota</taxon>
        <taxon>Methanomada group</taxon>
        <taxon>Methanobacteria</taxon>
        <taxon>Methanobacteriales</taxon>
        <taxon>Methanobacteriaceae</taxon>
        <taxon>Methanobacterium</taxon>
    </lineage>
</organism>
<dbReference type="InterPro" id="IPR027417">
    <property type="entry name" value="P-loop_NTPase"/>
</dbReference>
<evidence type="ECO:0000256" key="4">
    <source>
        <dbReference type="ARBA" id="ARBA00022723"/>
    </source>
</evidence>
<dbReference type="CDD" id="cd09641">
    <property type="entry name" value="Cas3''_I"/>
    <property type="match status" value="1"/>
</dbReference>
<protein>
    <submittedName>
        <fullName evidence="11">CRISPR-associated helicase Cas3</fullName>
    </submittedName>
</protein>
<gene>
    <name evidence="11" type="primary">cas3</name>
    <name evidence="11" type="ORF">HG719_01860</name>
</gene>
<dbReference type="PROSITE" id="PS51643">
    <property type="entry name" value="HD_CAS3"/>
    <property type="match status" value="1"/>
</dbReference>
<dbReference type="Pfam" id="PF00270">
    <property type="entry name" value="DEAD"/>
    <property type="match status" value="1"/>
</dbReference>
<evidence type="ECO:0000256" key="6">
    <source>
        <dbReference type="ARBA" id="ARBA00022801"/>
    </source>
</evidence>
<dbReference type="GO" id="GO:0005524">
    <property type="term" value="F:ATP binding"/>
    <property type="evidence" value="ECO:0007669"/>
    <property type="project" value="UniProtKB-KW"/>
</dbReference>
<dbReference type="RefSeq" id="WP_169032603.1">
    <property type="nucleotide sequence ID" value="NZ_JABBYL010000007.1"/>
</dbReference>
<evidence type="ECO:0000256" key="8">
    <source>
        <dbReference type="ARBA" id="ARBA00022840"/>
    </source>
</evidence>
<comment type="similarity">
    <text evidence="2">In the central section; belongs to the CRISPR-associated helicase Cas3 family.</text>
</comment>
<dbReference type="InterPro" id="IPR054712">
    <property type="entry name" value="Cas3-like_dom"/>
</dbReference>
<keyword evidence="8" id="KW-0067">ATP-binding</keyword>
<evidence type="ECO:0000256" key="2">
    <source>
        <dbReference type="ARBA" id="ARBA00009046"/>
    </source>
</evidence>
<proteinExistence type="inferred from homology"/>
<evidence type="ECO:0000256" key="1">
    <source>
        <dbReference type="ARBA" id="ARBA00006847"/>
    </source>
</evidence>
<evidence type="ECO:0000313" key="12">
    <source>
        <dbReference type="Proteomes" id="UP000591058"/>
    </source>
</evidence>
<evidence type="ECO:0000256" key="9">
    <source>
        <dbReference type="ARBA" id="ARBA00023118"/>
    </source>
</evidence>
<dbReference type="Gene3D" id="3.40.50.300">
    <property type="entry name" value="P-loop containing nucleotide triphosphate hydrolases"/>
    <property type="match status" value="2"/>
</dbReference>
<sequence length="793" mass="92661">MSSSFKLKSHPTKPLEVHLSNVATFCQETVLDKEINNKDQYSKIAFLIGLSHDFAKSTTYFQKYLIDHEKTEKARHGLLSSIFTYYCVKNYIRSNKFEDLWHISPISWIVVLKHHGNLRNIKGIDGESSKLKDLDLVRRQLANIKENNFEEIKEFYEKWNIDISKFLNEFEEVVKDIKRDLRKLTRAKGLDHYFLILFFYSVLLDADKMDASGTHKPPRVEISDNIVDEYKTAAFEGEKSEINLIREESYEEVINSLNLLDLEKDRILSINLPTGCGKTLSAFSFSLKLRKKIETEFGFLPRLIYSLPFLSIIDQNAEVVSKVLSHGADDSEIFSNMLLKHHHLSDISYKTGKELEISSNQSQLLTEGWYSEIVITTFIQLFYSLITNKNRAARKFHNIVNSIVILDEIQSIPHHYWELVNHSLKYLSKEFNCWVILMTATQPLIFKENEEIKSLVDKDKYFNVFNRLEYEFNLEPQNFDVFKKLIWDKIVSEPDKDIMVVLNTINASQELYNYIKEMIDEDLPVEPEGIVCSDKLQIMNISTLIIPKHRLKRIKRINNNEKRRNIIVTTQVVEAGVDISVDLIYRDMAPLDSIVQTAGRCNRSNEKGKGLVEVVNLKDDKARNFYSYIYNSVLINATADVINCNYSIEEREFNSTAVPNYYKFVSERGSQDKSLDLIAYLEKLEFSCIKSEFKLIRNYEKIDVFVEADKDAKEIWKKYKEITKIKDRFKRKTAFLTIKPEFYSYVVSVDPKKIGKVVKETEWLGYLNKDDLDRKYDIETGFITNDKEDVFII</sequence>
<dbReference type="InterPro" id="IPR006483">
    <property type="entry name" value="CRISPR-assoc_Cas3_HD"/>
</dbReference>